<name>A0AAV4W3B6_CAEEX</name>
<sequence length="106" mass="11700">MYWKPPFFSPMLPNYGFFVTILKNPSTGSGDNAIGGSLEIPLSTLVPETGNSFEKARLKMHKILNGIKDTRWKKKIKGNCEGGLGWHGGVGKDWVPLRTPERAVAN</sequence>
<evidence type="ECO:0000313" key="1">
    <source>
        <dbReference type="EMBL" id="GIY76456.1"/>
    </source>
</evidence>
<dbReference type="AlphaFoldDB" id="A0AAV4W3B6"/>
<organism evidence="1 2">
    <name type="scientific">Caerostris extrusa</name>
    <name type="common">Bark spider</name>
    <name type="synonym">Caerostris bankana</name>
    <dbReference type="NCBI Taxonomy" id="172846"/>
    <lineage>
        <taxon>Eukaryota</taxon>
        <taxon>Metazoa</taxon>
        <taxon>Ecdysozoa</taxon>
        <taxon>Arthropoda</taxon>
        <taxon>Chelicerata</taxon>
        <taxon>Arachnida</taxon>
        <taxon>Araneae</taxon>
        <taxon>Araneomorphae</taxon>
        <taxon>Entelegynae</taxon>
        <taxon>Araneoidea</taxon>
        <taxon>Araneidae</taxon>
        <taxon>Caerostris</taxon>
    </lineage>
</organism>
<evidence type="ECO:0000313" key="2">
    <source>
        <dbReference type="Proteomes" id="UP001054945"/>
    </source>
</evidence>
<dbReference type="Proteomes" id="UP001054945">
    <property type="component" value="Unassembled WGS sequence"/>
</dbReference>
<keyword evidence="2" id="KW-1185">Reference proteome</keyword>
<accession>A0AAV4W3B6</accession>
<proteinExistence type="predicted"/>
<protein>
    <submittedName>
        <fullName evidence="1">Uncharacterized protein</fullName>
    </submittedName>
</protein>
<gene>
    <name evidence="1" type="ORF">CEXT_699881</name>
</gene>
<comment type="caution">
    <text evidence="1">The sequence shown here is derived from an EMBL/GenBank/DDBJ whole genome shotgun (WGS) entry which is preliminary data.</text>
</comment>
<dbReference type="EMBL" id="BPLR01015487">
    <property type="protein sequence ID" value="GIY76456.1"/>
    <property type="molecule type" value="Genomic_DNA"/>
</dbReference>
<reference evidence="1 2" key="1">
    <citation type="submission" date="2021-06" db="EMBL/GenBank/DDBJ databases">
        <title>Caerostris extrusa draft genome.</title>
        <authorList>
            <person name="Kono N."/>
            <person name="Arakawa K."/>
        </authorList>
    </citation>
    <scope>NUCLEOTIDE SEQUENCE [LARGE SCALE GENOMIC DNA]</scope>
</reference>